<dbReference type="PANTHER" id="PTHR11113">
    <property type="entry name" value="N-ACETYLGLUCOSAMINE-6-PHOSPHATE DEACETYLASE"/>
    <property type="match status" value="1"/>
</dbReference>
<evidence type="ECO:0000313" key="9">
    <source>
        <dbReference type="EMBL" id="HIQ67737.1"/>
    </source>
</evidence>
<dbReference type="EC" id="3.5.1.25" evidence="9"/>
<comment type="similarity">
    <text evidence="1 5">Belongs to the metallo-dependent hydrolases superfamily. NagA family.</text>
</comment>
<reference evidence="9" key="1">
    <citation type="submission" date="2020-10" db="EMBL/GenBank/DDBJ databases">
        <authorList>
            <person name="Gilroy R."/>
        </authorList>
    </citation>
    <scope>NUCLEOTIDE SEQUENCE</scope>
    <source>
        <strain evidence="9">13361</strain>
    </source>
</reference>
<protein>
    <submittedName>
        <fullName evidence="9">N-acetylglucosamine-6-phosphate deacetylase</fullName>
        <ecNumber evidence="9">3.5.1.25</ecNumber>
    </submittedName>
</protein>
<dbReference type="InterPro" id="IPR003764">
    <property type="entry name" value="GlcNAc_6-P_deAcase"/>
</dbReference>
<keyword evidence="3 5" id="KW-0378">Hydrolase</keyword>
<evidence type="ECO:0000256" key="6">
    <source>
        <dbReference type="PIRSR" id="PIRSR038994-1"/>
    </source>
</evidence>
<evidence type="ECO:0000256" key="7">
    <source>
        <dbReference type="PIRSR" id="PIRSR038994-3"/>
    </source>
</evidence>
<evidence type="ECO:0000256" key="2">
    <source>
        <dbReference type="ARBA" id="ARBA00022723"/>
    </source>
</evidence>
<dbReference type="EMBL" id="DVFK01000064">
    <property type="protein sequence ID" value="HIQ67737.1"/>
    <property type="molecule type" value="Genomic_DNA"/>
</dbReference>
<feature type="binding site" evidence="7">
    <location>
        <position position="192"/>
    </location>
    <ligand>
        <name>Zn(2+)</name>
        <dbReference type="ChEBI" id="CHEBI:29105"/>
    </ligand>
</feature>
<evidence type="ECO:0000259" key="8">
    <source>
        <dbReference type="Pfam" id="PF01979"/>
    </source>
</evidence>
<dbReference type="GO" id="GO:0008448">
    <property type="term" value="F:N-acetylglucosamine-6-phosphate deacetylase activity"/>
    <property type="evidence" value="ECO:0007669"/>
    <property type="project" value="UniProtKB-EC"/>
</dbReference>
<dbReference type="PANTHER" id="PTHR11113:SF14">
    <property type="entry name" value="N-ACETYLGLUCOSAMINE-6-PHOSPHATE DEACETYLASE"/>
    <property type="match status" value="1"/>
</dbReference>
<feature type="active site" description="Proton donor/acceptor" evidence="6">
    <location>
        <position position="271"/>
    </location>
</feature>
<dbReference type="Proteomes" id="UP000886796">
    <property type="component" value="Unassembled WGS sequence"/>
</dbReference>
<evidence type="ECO:0000256" key="1">
    <source>
        <dbReference type="ARBA" id="ARBA00010716"/>
    </source>
</evidence>
<proteinExistence type="inferred from homology"/>
<dbReference type="GO" id="GO:0006046">
    <property type="term" value="P:N-acetylglucosamine catabolic process"/>
    <property type="evidence" value="ECO:0007669"/>
    <property type="project" value="TreeGrafter"/>
</dbReference>
<dbReference type="InterPro" id="IPR032466">
    <property type="entry name" value="Metal_Hydrolase"/>
</dbReference>
<dbReference type="Pfam" id="PF01979">
    <property type="entry name" value="Amidohydro_1"/>
    <property type="match status" value="1"/>
</dbReference>
<evidence type="ECO:0000256" key="3">
    <source>
        <dbReference type="ARBA" id="ARBA00022801"/>
    </source>
</evidence>
<organism evidence="9 10">
    <name type="scientific">Candidatus Faecousia excrementigallinarum</name>
    <dbReference type="NCBI Taxonomy" id="2840806"/>
    <lineage>
        <taxon>Bacteria</taxon>
        <taxon>Bacillati</taxon>
        <taxon>Bacillota</taxon>
        <taxon>Clostridia</taxon>
        <taxon>Eubacteriales</taxon>
        <taxon>Oscillospiraceae</taxon>
        <taxon>Faecousia</taxon>
    </lineage>
</organism>
<dbReference type="Gene3D" id="2.30.40.10">
    <property type="entry name" value="Urease, subunit C, domain 1"/>
    <property type="match status" value="1"/>
</dbReference>
<dbReference type="NCBIfam" id="TIGR00221">
    <property type="entry name" value="nagA"/>
    <property type="match status" value="1"/>
</dbReference>
<accession>A0A9D0Z2B3</accession>
<dbReference type="AlphaFoldDB" id="A0A9D0Z2B3"/>
<reference evidence="9" key="2">
    <citation type="journal article" date="2021" name="PeerJ">
        <title>Extensive microbial diversity within the chicken gut microbiome revealed by metagenomics and culture.</title>
        <authorList>
            <person name="Gilroy R."/>
            <person name="Ravi A."/>
            <person name="Getino M."/>
            <person name="Pursley I."/>
            <person name="Horton D.L."/>
            <person name="Alikhan N.F."/>
            <person name="Baker D."/>
            <person name="Gharbi K."/>
            <person name="Hall N."/>
            <person name="Watson M."/>
            <person name="Adriaenssens E.M."/>
            <person name="Foster-Nyarko E."/>
            <person name="Jarju S."/>
            <person name="Secka A."/>
            <person name="Antonio M."/>
            <person name="Oren A."/>
            <person name="Chaudhuri R.R."/>
            <person name="La Ragione R."/>
            <person name="Hildebrand F."/>
            <person name="Pallen M.J."/>
        </authorList>
    </citation>
    <scope>NUCLEOTIDE SEQUENCE</scope>
    <source>
        <strain evidence="9">13361</strain>
    </source>
</reference>
<evidence type="ECO:0000256" key="4">
    <source>
        <dbReference type="ARBA" id="ARBA00023277"/>
    </source>
</evidence>
<evidence type="ECO:0000256" key="5">
    <source>
        <dbReference type="PIRNR" id="PIRNR038994"/>
    </source>
</evidence>
<feature type="binding site" evidence="7">
    <location>
        <position position="127"/>
    </location>
    <ligand>
        <name>Zn(2+)</name>
        <dbReference type="ChEBI" id="CHEBI:29105"/>
    </ligand>
</feature>
<dbReference type="InterPro" id="IPR006680">
    <property type="entry name" value="Amidohydro-rel"/>
</dbReference>
<gene>
    <name evidence="9" type="primary">nagA</name>
    <name evidence="9" type="ORF">IAB74_04405</name>
</gene>
<name>A0A9D0Z2B3_9FIRM</name>
<feature type="domain" description="Amidohydrolase-related" evidence="8">
    <location>
        <begin position="47"/>
        <end position="376"/>
    </location>
</feature>
<keyword evidence="2 7" id="KW-0479">Metal-binding</keyword>
<dbReference type="SUPFAM" id="SSF51338">
    <property type="entry name" value="Composite domain of metallo-dependent hydrolases"/>
    <property type="match status" value="1"/>
</dbReference>
<feature type="binding site" evidence="7">
    <location>
        <position position="213"/>
    </location>
    <ligand>
        <name>Zn(2+)</name>
        <dbReference type="ChEBI" id="CHEBI:29105"/>
    </ligand>
</feature>
<dbReference type="Gene3D" id="3.20.20.140">
    <property type="entry name" value="Metal-dependent hydrolases"/>
    <property type="match status" value="1"/>
</dbReference>
<dbReference type="PIRSF" id="PIRSF038994">
    <property type="entry name" value="NagA"/>
    <property type="match status" value="1"/>
</dbReference>
<evidence type="ECO:0000313" key="10">
    <source>
        <dbReference type="Proteomes" id="UP000886796"/>
    </source>
</evidence>
<comment type="cofactor">
    <cofactor evidence="7">
        <name>a divalent metal cation</name>
        <dbReference type="ChEBI" id="CHEBI:60240"/>
    </cofactor>
    <text evidence="7">Binds 1 divalent metal cation per subunit.</text>
</comment>
<dbReference type="InterPro" id="IPR011059">
    <property type="entry name" value="Metal-dep_hydrolase_composite"/>
</dbReference>
<keyword evidence="4 5" id="KW-0119">Carbohydrate metabolism</keyword>
<dbReference type="SUPFAM" id="SSF51556">
    <property type="entry name" value="Metallo-dependent hydrolases"/>
    <property type="match status" value="1"/>
</dbReference>
<sequence length="377" mass="40745">MFYKNARIYTSDFHFRTGAFEVTEDGRFGEILPDQVPEDAIDLEGATVIPGLVEVHSHGNSNKDFSDGDYQGLKQMAAYYAQCGVTSFAPASMTLPYDVLERAFACARRLADEKPKGCSVLRGIQMEGPYFSEKKKGAQNADYLKAPDFEGFKKLYEGCGGLVRIVDVAPELPGALEFVKKAKELCTVSVAHTDSDYRHAKAAFDAGASHLTHLYNAMPSIHHRNPGVIPAAVETPHVRCELICDGLHAHPAAVRLAFTMFGGSRMVLVSDSGRCCGLPNGTEFDLGGQTAKLIDGVARLKDNTIACSAINLYTALVNAMAFGIPEEDAVRAATYNPACAIGADKEVGSIATGKQADFLVCRDNYSRKRVFIAGKEI</sequence>
<dbReference type="GO" id="GO:0046872">
    <property type="term" value="F:metal ion binding"/>
    <property type="evidence" value="ECO:0007669"/>
    <property type="project" value="UniProtKB-KW"/>
</dbReference>
<dbReference type="CDD" id="cd00854">
    <property type="entry name" value="NagA"/>
    <property type="match status" value="1"/>
</dbReference>
<comment type="caution">
    <text evidence="9">The sequence shown here is derived from an EMBL/GenBank/DDBJ whole genome shotgun (WGS) entry which is preliminary data.</text>
</comment>